<dbReference type="AlphaFoldDB" id="A0A495DJW0"/>
<organism evidence="2 3">
    <name type="scientific">Maricaulis maris</name>
    <dbReference type="NCBI Taxonomy" id="74318"/>
    <lineage>
        <taxon>Bacteria</taxon>
        <taxon>Pseudomonadati</taxon>
        <taxon>Pseudomonadota</taxon>
        <taxon>Alphaproteobacteria</taxon>
        <taxon>Maricaulales</taxon>
        <taxon>Maricaulaceae</taxon>
        <taxon>Maricaulis</taxon>
    </lineage>
</organism>
<dbReference type="Proteomes" id="UP000273675">
    <property type="component" value="Unassembled WGS sequence"/>
</dbReference>
<keyword evidence="1" id="KW-1133">Transmembrane helix</keyword>
<gene>
    <name evidence="2" type="ORF">C7435_0844</name>
</gene>
<accession>A0A495DJW0</accession>
<comment type="caution">
    <text evidence="2">The sequence shown here is derived from an EMBL/GenBank/DDBJ whole genome shotgun (WGS) entry which is preliminary data.</text>
</comment>
<feature type="transmembrane region" description="Helical" evidence="1">
    <location>
        <begin position="102"/>
        <end position="124"/>
    </location>
</feature>
<name>A0A495DJW0_9PROT</name>
<reference evidence="2 3" key="1">
    <citation type="submission" date="2018-10" db="EMBL/GenBank/DDBJ databases">
        <title>Genomic Encyclopedia of Type Strains, Phase IV (KMG-IV): sequencing the most valuable type-strain genomes for metagenomic binning, comparative biology and taxonomic classification.</title>
        <authorList>
            <person name="Goeker M."/>
        </authorList>
    </citation>
    <scope>NUCLEOTIDE SEQUENCE [LARGE SCALE GENOMIC DNA]</scope>
    <source>
        <strain evidence="2 3">DSM 4734</strain>
    </source>
</reference>
<evidence type="ECO:0000313" key="3">
    <source>
        <dbReference type="Proteomes" id="UP000273675"/>
    </source>
</evidence>
<evidence type="ECO:0000313" key="2">
    <source>
        <dbReference type="EMBL" id="RKR02900.1"/>
    </source>
</evidence>
<feature type="transmembrane region" description="Helical" evidence="1">
    <location>
        <begin position="68"/>
        <end position="90"/>
    </location>
</feature>
<protein>
    <submittedName>
        <fullName evidence="2">Uncharacterized protein</fullName>
    </submittedName>
</protein>
<keyword evidence="1" id="KW-0812">Transmembrane</keyword>
<proteinExistence type="predicted"/>
<dbReference type="EMBL" id="RBIM01000002">
    <property type="protein sequence ID" value="RKR02900.1"/>
    <property type="molecule type" value="Genomic_DNA"/>
</dbReference>
<evidence type="ECO:0000256" key="1">
    <source>
        <dbReference type="SAM" id="Phobius"/>
    </source>
</evidence>
<keyword evidence="1" id="KW-0472">Membrane</keyword>
<sequence>MAWGRMKCLGCGHVFDAYVAELQDKRRQLGPAGEPISHIGDYYHFTGRDPIPHCPVCNLAQRMAIWPFIPLICSFASVWLAGMTMMVILLSDKIPDEFAAPLPWIAGIFFAASLVYAIIAHSIAKPIRC</sequence>